<dbReference type="PROSITE" id="PS00217">
    <property type="entry name" value="SUGAR_TRANSPORT_2"/>
    <property type="match status" value="1"/>
</dbReference>
<evidence type="ECO:0000256" key="5">
    <source>
        <dbReference type="ARBA" id="ARBA00022989"/>
    </source>
</evidence>
<evidence type="ECO:0000256" key="2">
    <source>
        <dbReference type="ARBA" id="ARBA00022448"/>
    </source>
</evidence>
<comment type="subcellular location">
    <subcellularLocation>
        <location evidence="1">Cell membrane</location>
        <topology evidence="1">Multi-pass membrane protein</topology>
    </subcellularLocation>
</comment>
<keyword evidence="6 8" id="KW-0472">Membrane</keyword>
<dbReference type="Gene3D" id="1.20.1250.20">
    <property type="entry name" value="MFS general substrate transporter like domains"/>
    <property type="match status" value="1"/>
</dbReference>
<dbReference type="PRINTS" id="PR01036">
    <property type="entry name" value="TCRTETB"/>
</dbReference>
<dbReference type="GO" id="GO:0022857">
    <property type="term" value="F:transmembrane transporter activity"/>
    <property type="evidence" value="ECO:0007669"/>
    <property type="project" value="InterPro"/>
</dbReference>
<feature type="transmembrane region" description="Helical" evidence="8">
    <location>
        <begin position="42"/>
        <end position="62"/>
    </location>
</feature>
<feature type="domain" description="Major facilitator superfamily (MFS) profile" evidence="9">
    <location>
        <begin position="9"/>
        <end position="464"/>
    </location>
</feature>
<evidence type="ECO:0000256" key="3">
    <source>
        <dbReference type="ARBA" id="ARBA00022475"/>
    </source>
</evidence>
<feature type="transmembrane region" description="Helical" evidence="8">
    <location>
        <begin position="394"/>
        <end position="418"/>
    </location>
</feature>
<dbReference type="AlphaFoldDB" id="A0A841TVR6"/>
<keyword evidence="11" id="KW-1185">Reference proteome</keyword>
<protein>
    <recommendedName>
        <fullName evidence="7">MFS-type drug efflux transporter P55</fullName>
    </recommendedName>
</protein>
<evidence type="ECO:0000256" key="8">
    <source>
        <dbReference type="SAM" id="Phobius"/>
    </source>
</evidence>
<evidence type="ECO:0000313" key="10">
    <source>
        <dbReference type="EMBL" id="MBB6690071.1"/>
    </source>
</evidence>
<keyword evidence="4 8" id="KW-0812">Transmembrane</keyword>
<feature type="transmembrane region" description="Helical" evidence="8">
    <location>
        <begin position="295"/>
        <end position="318"/>
    </location>
</feature>
<dbReference type="Pfam" id="PF07690">
    <property type="entry name" value="MFS_1"/>
    <property type="match status" value="1"/>
</dbReference>
<feature type="transmembrane region" description="Helical" evidence="8">
    <location>
        <begin position="104"/>
        <end position="122"/>
    </location>
</feature>
<dbReference type="SUPFAM" id="SSF103473">
    <property type="entry name" value="MFS general substrate transporter"/>
    <property type="match status" value="2"/>
</dbReference>
<feature type="transmembrane region" description="Helical" evidence="8">
    <location>
        <begin position="160"/>
        <end position="182"/>
    </location>
</feature>
<feature type="transmembrane region" description="Helical" evidence="8">
    <location>
        <begin position="228"/>
        <end position="245"/>
    </location>
</feature>
<evidence type="ECO:0000259" key="9">
    <source>
        <dbReference type="PROSITE" id="PS50850"/>
    </source>
</evidence>
<reference evidence="10 11" key="1">
    <citation type="submission" date="2020-08" db="EMBL/GenBank/DDBJ databases">
        <title>Cohnella phylogeny.</title>
        <authorList>
            <person name="Dunlap C."/>
        </authorList>
    </citation>
    <scope>NUCLEOTIDE SEQUENCE [LARGE SCALE GENOMIC DNA]</scope>
    <source>
        <strain evidence="10 11">DSM 25239</strain>
    </source>
</reference>
<feature type="transmembrane region" description="Helical" evidence="8">
    <location>
        <begin position="74"/>
        <end position="92"/>
    </location>
</feature>
<dbReference type="Gene3D" id="1.20.1720.10">
    <property type="entry name" value="Multidrug resistance protein D"/>
    <property type="match status" value="1"/>
</dbReference>
<evidence type="ECO:0000256" key="1">
    <source>
        <dbReference type="ARBA" id="ARBA00004651"/>
    </source>
</evidence>
<dbReference type="Proteomes" id="UP000553776">
    <property type="component" value="Unassembled WGS sequence"/>
</dbReference>
<dbReference type="FunFam" id="1.20.1720.10:FF:000004">
    <property type="entry name" value="EmrB/QacA family drug resistance transporter"/>
    <property type="match status" value="1"/>
</dbReference>
<sequence>MKHTNKTMVLIALIIGMIFAGLDETAVSTAMPAIIRDLQDMTLYGWVAGIYLLTMSASMPILGKLSDLFGRKRLYLISIALFILGSLASALAPTMEFLLLGRGIQGVGAGGLMPLAMVIFGTSFTLEQRVKLQGLFGILMLLPQLVGPMIGGYMADHLSWHWVFLINLPVSSLAALLMFLGLREENRREPRRSVDYAGALTLVGAILCLLLAPVLIENMGLAWTSPPVLALLGASGVLLGLFLLVERRAAEPLIPPRLLRNRNIVVMALLMFTAMCGLMGAASSFPYYAQIAMGFSAAVSGYFTLMLMAGALPFRLAFGFLMARMPYRTLFSASFLFPVAGLLMALRIHPGQSFFYPALCFFVMGIGTGSLMAGDTLLIQESAEEADRGVAQSAVQLFQTAGASIGMSMFGSLLAGRLNGGLGPELGEKNATVLTNAFHHQFGLALAFAIAAVIICFFFGKGVLVSQAPADRNPVTGSPGGSS</sequence>
<name>A0A841TVR6_9BACL</name>
<keyword evidence="5 8" id="KW-1133">Transmembrane helix</keyword>
<dbReference type="PANTHER" id="PTHR23501:SF191">
    <property type="entry name" value="VACUOLAR BASIC AMINO ACID TRANSPORTER 4"/>
    <property type="match status" value="1"/>
</dbReference>
<dbReference type="GO" id="GO:0005886">
    <property type="term" value="C:plasma membrane"/>
    <property type="evidence" value="ECO:0007669"/>
    <property type="project" value="UniProtKB-SubCell"/>
</dbReference>
<keyword evidence="3" id="KW-1003">Cell membrane</keyword>
<feature type="transmembrane region" description="Helical" evidence="8">
    <location>
        <begin position="134"/>
        <end position="154"/>
    </location>
</feature>
<gene>
    <name evidence="10" type="ORF">H7B90_01520</name>
</gene>
<dbReference type="InterPro" id="IPR036259">
    <property type="entry name" value="MFS_trans_sf"/>
</dbReference>
<feature type="transmembrane region" description="Helical" evidence="8">
    <location>
        <begin position="265"/>
        <end position="289"/>
    </location>
</feature>
<dbReference type="PROSITE" id="PS00216">
    <property type="entry name" value="SUGAR_TRANSPORT_1"/>
    <property type="match status" value="1"/>
</dbReference>
<feature type="transmembrane region" description="Helical" evidence="8">
    <location>
        <begin position="330"/>
        <end position="348"/>
    </location>
</feature>
<dbReference type="InterPro" id="IPR011701">
    <property type="entry name" value="MFS"/>
</dbReference>
<dbReference type="InterPro" id="IPR020846">
    <property type="entry name" value="MFS_dom"/>
</dbReference>
<feature type="transmembrane region" description="Helical" evidence="8">
    <location>
        <begin position="438"/>
        <end position="459"/>
    </location>
</feature>
<dbReference type="PANTHER" id="PTHR23501">
    <property type="entry name" value="MAJOR FACILITATOR SUPERFAMILY"/>
    <property type="match status" value="1"/>
</dbReference>
<accession>A0A841TVR6</accession>
<keyword evidence="2" id="KW-0813">Transport</keyword>
<evidence type="ECO:0000313" key="11">
    <source>
        <dbReference type="Proteomes" id="UP000553776"/>
    </source>
</evidence>
<proteinExistence type="predicted"/>
<comment type="caution">
    <text evidence="10">The sequence shown here is derived from an EMBL/GenBank/DDBJ whole genome shotgun (WGS) entry which is preliminary data.</text>
</comment>
<dbReference type="RefSeq" id="WP_185134100.1">
    <property type="nucleotide sequence ID" value="NZ_JACJVR010000004.1"/>
</dbReference>
<feature type="transmembrane region" description="Helical" evidence="8">
    <location>
        <begin position="354"/>
        <end position="373"/>
    </location>
</feature>
<evidence type="ECO:0000256" key="7">
    <source>
        <dbReference type="ARBA" id="ARBA00044273"/>
    </source>
</evidence>
<feature type="transmembrane region" description="Helical" evidence="8">
    <location>
        <begin position="194"/>
        <end position="216"/>
    </location>
</feature>
<evidence type="ECO:0000256" key="4">
    <source>
        <dbReference type="ARBA" id="ARBA00022692"/>
    </source>
</evidence>
<dbReference type="EMBL" id="JACJVR010000004">
    <property type="protein sequence ID" value="MBB6690071.1"/>
    <property type="molecule type" value="Genomic_DNA"/>
</dbReference>
<dbReference type="PROSITE" id="PS50850">
    <property type="entry name" value="MFS"/>
    <property type="match status" value="1"/>
</dbReference>
<organism evidence="10 11">
    <name type="scientific">Cohnella xylanilytica</name>
    <dbReference type="NCBI Taxonomy" id="557555"/>
    <lineage>
        <taxon>Bacteria</taxon>
        <taxon>Bacillati</taxon>
        <taxon>Bacillota</taxon>
        <taxon>Bacilli</taxon>
        <taxon>Bacillales</taxon>
        <taxon>Paenibacillaceae</taxon>
        <taxon>Cohnella</taxon>
    </lineage>
</organism>
<dbReference type="InterPro" id="IPR005829">
    <property type="entry name" value="Sugar_transporter_CS"/>
</dbReference>
<evidence type="ECO:0000256" key="6">
    <source>
        <dbReference type="ARBA" id="ARBA00023136"/>
    </source>
</evidence>